<dbReference type="InterPro" id="IPR006674">
    <property type="entry name" value="HD_domain"/>
</dbReference>
<reference evidence="5 8" key="2">
    <citation type="submission" date="2018-06" db="EMBL/GenBank/DDBJ databases">
        <title>Freshwater and sediment microbial communities from various areas in North America, analyzing microbe dynamics in response to fracking.</title>
        <authorList>
            <person name="Lamendella R."/>
        </authorList>
    </citation>
    <scope>NUCLEOTIDE SEQUENCE [LARGE SCALE GENOMIC DNA]</scope>
    <source>
        <strain evidence="5 8">99A</strain>
    </source>
</reference>
<protein>
    <submittedName>
        <fullName evidence="4">HD-GYP domain-containing protein</fullName>
    </submittedName>
    <submittedName>
        <fullName evidence="5">Putative nucleotidyltransferase with HDIG domain</fullName>
    </submittedName>
</protein>
<proteinExistence type="predicted"/>
<evidence type="ECO:0000313" key="8">
    <source>
        <dbReference type="Proteomes" id="UP000248729"/>
    </source>
</evidence>
<evidence type="ECO:0000313" key="7">
    <source>
        <dbReference type="Proteomes" id="UP000236547"/>
    </source>
</evidence>
<dbReference type="InterPro" id="IPR003607">
    <property type="entry name" value="HD/PDEase_dom"/>
</dbReference>
<name>A0A2J8HHU3_VIBDI</name>
<organism evidence="4 6">
    <name type="scientific">Vibrio diazotrophicus</name>
    <dbReference type="NCBI Taxonomy" id="685"/>
    <lineage>
        <taxon>Bacteria</taxon>
        <taxon>Pseudomonadati</taxon>
        <taxon>Pseudomonadota</taxon>
        <taxon>Gammaproteobacteria</taxon>
        <taxon>Vibrionales</taxon>
        <taxon>Vibrionaceae</taxon>
        <taxon>Vibrio</taxon>
    </lineage>
</organism>
<reference evidence="6 7" key="1">
    <citation type="submission" date="2018-01" db="EMBL/GenBank/DDBJ databases">
        <title>Draft genome sequences of six Vibrio diazotrophicus strains isolated from deep-sea sediments of the Baltic Sea.</title>
        <authorList>
            <person name="Castillo D."/>
            <person name="Vandieken V."/>
            <person name="Chiang O."/>
            <person name="Middelboe M."/>
        </authorList>
    </citation>
    <scope>NUCLEOTIDE SEQUENCE [LARGE SCALE GENOMIC DNA]</scope>
    <source>
        <strain evidence="4 6">60.27F</strain>
        <strain evidence="3 7">65.10M</strain>
    </source>
</reference>
<dbReference type="Proteomes" id="UP000248729">
    <property type="component" value="Unassembled WGS sequence"/>
</dbReference>
<dbReference type="EMBL" id="POSK01000007">
    <property type="protein sequence ID" value="PNI04480.1"/>
    <property type="molecule type" value="Genomic_DNA"/>
</dbReference>
<sequence>MASIKITVDRLQPGLHIRLPVKWNEHPFLFNSFKIKDQEQIRLIKHLGIQHVFLNPSQSDTQPLPPVTNTAPVDDQENEVESDINSEADKLWQEKQNRIEKLSAYRRRVISCEKEFERSLARMRAVMNKIRNRPMDAVDEAAQLVDDIVDKLLGDDSVTLHLMNGKSEFEDIYFHSLNVSVIAMMIGRAKGYPADKIKEIAFASLFHDIGKIRIPTAIVRKQTPLTEPEKNYLKMHTKYGLEISQNIKEFPDSARRVIEQHHELLDGSGYPLGLKGDDIDELAQVIAVANAFDNLCHPNVPSEQKIPYVALSYLYKNCKHIYNNENLNILVKFMGVFPPGTVVQLSNEMVGLVISVNANSLLYPNVLIYDPSVPRTQAPIIDLADKDIKIVNAILPHKLPDKVREYLNPRSRISYFFDSEE</sequence>
<evidence type="ECO:0000313" key="4">
    <source>
        <dbReference type="EMBL" id="PNI04480.1"/>
    </source>
</evidence>
<dbReference type="SUPFAM" id="SSF109604">
    <property type="entry name" value="HD-domain/PDEase-like"/>
    <property type="match status" value="1"/>
</dbReference>
<dbReference type="NCBIfam" id="TIGR00277">
    <property type="entry name" value="HDIG"/>
    <property type="match status" value="1"/>
</dbReference>
<keyword evidence="5" id="KW-0808">Transferase</keyword>
<dbReference type="PANTHER" id="PTHR45228:SF4">
    <property type="entry name" value="LIPOPROTEIN"/>
    <property type="match status" value="1"/>
</dbReference>
<dbReference type="AlphaFoldDB" id="A0A2J8HHU3"/>
<accession>A0A2J8HHU3</accession>
<dbReference type="Pfam" id="PF13487">
    <property type="entry name" value="HD_5"/>
    <property type="match status" value="1"/>
</dbReference>
<dbReference type="GO" id="GO:0008081">
    <property type="term" value="F:phosphoric diester hydrolase activity"/>
    <property type="evidence" value="ECO:0007669"/>
    <property type="project" value="UniProtKB-ARBA"/>
</dbReference>
<dbReference type="InterPro" id="IPR021812">
    <property type="entry name" value="DUF3391"/>
</dbReference>
<dbReference type="OrthoDB" id="9764808at2"/>
<keyword evidence="7" id="KW-1185">Reference proteome</keyword>
<feature type="domain" description="HD" evidence="1">
    <location>
        <begin position="172"/>
        <end position="295"/>
    </location>
</feature>
<dbReference type="CDD" id="cd00077">
    <property type="entry name" value="HDc"/>
    <property type="match status" value="1"/>
</dbReference>
<dbReference type="PROSITE" id="PS51832">
    <property type="entry name" value="HD_GYP"/>
    <property type="match status" value="1"/>
</dbReference>
<dbReference type="Proteomes" id="UP000236547">
    <property type="component" value="Unassembled WGS sequence"/>
</dbReference>
<evidence type="ECO:0000313" key="3">
    <source>
        <dbReference type="EMBL" id="PNH96981.1"/>
    </source>
</evidence>
<evidence type="ECO:0000259" key="1">
    <source>
        <dbReference type="PROSITE" id="PS51831"/>
    </source>
</evidence>
<dbReference type="SMART" id="SM00471">
    <property type="entry name" value="HDc"/>
    <property type="match status" value="1"/>
</dbReference>
<evidence type="ECO:0000313" key="6">
    <source>
        <dbReference type="Proteomes" id="UP000236449"/>
    </source>
</evidence>
<dbReference type="GeneID" id="94023539"/>
<dbReference type="EMBL" id="QLTR01000004">
    <property type="protein sequence ID" value="RAS67470.1"/>
    <property type="molecule type" value="Genomic_DNA"/>
</dbReference>
<dbReference type="PANTHER" id="PTHR45228">
    <property type="entry name" value="CYCLIC DI-GMP PHOSPHODIESTERASE TM_0186-RELATED"/>
    <property type="match status" value="1"/>
</dbReference>
<dbReference type="Proteomes" id="UP000236449">
    <property type="component" value="Unassembled WGS sequence"/>
</dbReference>
<dbReference type="GO" id="GO:0016740">
    <property type="term" value="F:transferase activity"/>
    <property type="evidence" value="ECO:0007669"/>
    <property type="project" value="UniProtKB-KW"/>
</dbReference>
<feature type="domain" description="HD-GYP" evidence="2">
    <location>
        <begin position="150"/>
        <end position="346"/>
    </location>
</feature>
<dbReference type="Pfam" id="PF11871">
    <property type="entry name" value="DUF3391"/>
    <property type="match status" value="1"/>
</dbReference>
<gene>
    <name evidence="4" type="ORF">C1N32_11375</name>
    <name evidence="3" type="ORF">C1O25_20850</name>
    <name evidence="5" type="ORF">DET48_1042</name>
</gene>
<evidence type="ECO:0000313" key="5">
    <source>
        <dbReference type="EMBL" id="RAS67470.1"/>
    </source>
</evidence>
<dbReference type="EMBL" id="POSM01000047">
    <property type="protein sequence ID" value="PNH96981.1"/>
    <property type="molecule type" value="Genomic_DNA"/>
</dbReference>
<dbReference type="Gene3D" id="1.10.3210.10">
    <property type="entry name" value="Hypothetical protein af1432"/>
    <property type="match status" value="1"/>
</dbReference>
<comment type="caution">
    <text evidence="4">The sequence shown here is derived from an EMBL/GenBank/DDBJ whole genome shotgun (WGS) entry which is preliminary data.</text>
</comment>
<dbReference type="InterPro" id="IPR052020">
    <property type="entry name" value="Cyclic_di-GMP/3'3'-cGAMP_PDE"/>
</dbReference>
<dbReference type="InterPro" id="IPR006675">
    <property type="entry name" value="HDIG_dom"/>
</dbReference>
<evidence type="ECO:0000259" key="2">
    <source>
        <dbReference type="PROSITE" id="PS51832"/>
    </source>
</evidence>
<dbReference type="RefSeq" id="WP_042490313.1">
    <property type="nucleotide sequence ID" value="NZ_CBCRWT010000069.1"/>
</dbReference>
<dbReference type="PROSITE" id="PS51831">
    <property type="entry name" value="HD"/>
    <property type="match status" value="1"/>
</dbReference>
<dbReference type="InterPro" id="IPR037522">
    <property type="entry name" value="HD_GYP_dom"/>
</dbReference>